<evidence type="ECO:0000256" key="8">
    <source>
        <dbReference type="ARBA" id="ARBA00023136"/>
    </source>
</evidence>
<evidence type="ECO:0000256" key="2">
    <source>
        <dbReference type="ARBA" id="ARBA00008685"/>
    </source>
</evidence>
<comment type="similarity">
    <text evidence="2">Belongs to the glutamate-gated ion channel (TC 1.A.10.1) family.</text>
</comment>
<feature type="transmembrane region" description="Helical" evidence="15">
    <location>
        <begin position="524"/>
        <end position="543"/>
    </location>
</feature>
<evidence type="ECO:0000256" key="10">
    <source>
        <dbReference type="ARBA" id="ARBA00023180"/>
    </source>
</evidence>
<dbReference type="GO" id="GO:0015276">
    <property type="term" value="F:ligand-gated monoatomic ion channel activity"/>
    <property type="evidence" value="ECO:0007669"/>
    <property type="project" value="InterPro"/>
</dbReference>
<reference evidence="18" key="1">
    <citation type="submission" date="2020-11" db="EMBL/GenBank/DDBJ databases">
        <authorList>
            <person name="Tran Van P."/>
        </authorList>
    </citation>
    <scope>NUCLEOTIDE SEQUENCE</scope>
</reference>
<evidence type="ECO:0000256" key="15">
    <source>
        <dbReference type="SAM" id="Phobius"/>
    </source>
</evidence>
<comment type="subcellular location">
    <subcellularLocation>
        <location evidence="1">Membrane</location>
        <topology evidence="1">Multi-pass membrane protein</topology>
    </subcellularLocation>
    <subcellularLocation>
        <location evidence="14">Postsynaptic cell membrane</location>
    </subcellularLocation>
</comment>
<keyword evidence="4 15" id="KW-0812">Transmembrane</keyword>
<dbReference type="Gene3D" id="1.10.287.70">
    <property type="match status" value="1"/>
</dbReference>
<dbReference type="SMART" id="SM00918">
    <property type="entry name" value="Lig_chan-Glu_bd"/>
    <property type="match status" value="1"/>
</dbReference>
<evidence type="ECO:0000256" key="9">
    <source>
        <dbReference type="ARBA" id="ARBA00023170"/>
    </source>
</evidence>
<evidence type="ECO:0000256" key="11">
    <source>
        <dbReference type="ARBA" id="ARBA00023257"/>
    </source>
</evidence>
<evidence type="ECO:0000256" key="7">
    <source>
        <dbReference type="ARBA" id="ARBA00023065"/>
    </source>
</evidence>
<evidence type="ECO:0000256" key="13">
    <source>
        <dbReference type="ARBA" id="ARBA00023303"/>
    </source>
</evidence>
<keyword evidence="9" id="KW-0675">Receptor</keyword>
<dbReference type="SMART" id="SM00079">
    <property type="entry name" value="PBPe"/>
    <property type="match status" value="1"/>
</dbReference>
<dbReference type="Pfam" id="PF01094">
    <property type="entry name" value="ANF_receptor"/>
    <property type="match status" value="2"/>
</dbReference>
<protein>
    <submittedName>
        <fullName evidence="18">Uncharacterized protein</fullName>
    </submittedName>
</protein>
<evidence type="ECO:0000256" key="3">
    <source>
        <dbReference type="ARBA" id="ARBA00022448"/>
    </source>
</evidence>
<proteinExistence type="inferred from homology"/>
<evidence type="ECO:0000256" key="12">
    <source>
        <dbReference type="ARBA" id="ARBA00023286"/>
    </source>
</evidence>
<sequence>MIHFSAISGLYIRGVFHPESKDHQYIAFQYAVDRINMDRHLLPDTRLVPHSINVSKHDSFNTGRKVCDLTEIGIAAIFGPQSTTSGGIVRSICETLEIPNLQTNWRACPRPDARCQLNLHPDPNVLARVMFNLAEFAGVDTAAKIQLPRVFSGFPQAQMHLIADICVRAYVDVIKFLNWKTFTIVYESNEGLKRLQEILKARNPSDPSIVVRQLGEGTDHRTVLKEIHESSETRIVLDCDADHLVSILRQAREVNMMGDYESYLLTSLDAHTVDFREFQYIQTNITTLRLVDPTRLELEAALMYDAVNLFAQALHQLDETNSIHTRPLKCDSANTWQHGFSLRNYMKLMKTQGLTGSISFDDRGRRHDFTLDMVDVSHGAVRRVGSWNSLTGLNHTQTYSEGMPYLDWKDPNAEGNERFHGFAKDLIEEIAKMLKFKGYEFKLAPGNKQGSLDLVTGKWDGIMKEIIDRKADLGICDFTITYDRGKAVDFTMPFLNTGISILFTKPKKPEPELFSFLKPFSFDVWIFMATAYLGVSLILFLLARWSTHYHILCSLILFPLARLNAHCHTLCSLILFLLVEYSLPYIVLADIVLAGQVEYSLPYIVLADIVTAGQMEYSLPYIVLADIVPVGQVEYSLPYIVLADIVLAGQVEYSLPCIVLADIVPVGQVEYSLPYCAR</sequence>
<dbReference type="Gene3D" id="3.40.50.2300">
    <property type="match status" value="3"/>
</dbReference>
<keyword evidence="12" id="KW-1071">Ligand-gated ion channel</keyword>
<keyword evidence="13" id="KW-0407">Ion channel</keyword>
<dbReference type="EMBL" id="OE002750">
    <property type="protein sequence ID" value="CAD7459251.1"/>
    <property type="molecule type" value="Genomic_DNA"/>
</dbReference>
<keyword evidence="3" id="KW-0813">Transport</keyword>
<dbReference type="InterPro" id="IPR001828">
    <property type="entry name" value="ANF_lig-bd_rcpt"/>
</dbReference>
<keyword evidence="6" id="KW-0770">Synapse</keyword>
<dbReference type="GO" id="GO:0045211">
    <property type="term" value="C:postsynaptic membrane"/>
    <property type="evidence" value="ECO:0007669"/>
    <property type="project" value="UniProtKB-SubCell"/>
</dbReference>
<feature type="domain" description="Ionotropic glutamate receptor L-glutamate and glycine-binding" evidence="17">
    <location>
        <begin position="404"/>
        <end position="468"/>
    </location>
</feature>
<dbReference type="SUPFAM" id="SSF53850">
    <property type="entry name" value="Periplasmic binding protein-like II"/>
    <property type="match status" value="1"/>
</dbReference>
<evidence type="ECO:0000256" key="14">
    <source>
        <dbReference type="ARBA" id="ARBA00034100"/>
    </source>
</evidence>
<feature type="domain" description="Ionotropic glutamate receptor C-terminal" evidence="16">
    <location>
        <begin position="398"/>
        <end position="618"/>
    </location>
</feature>
<dbReference type="InterPro" id="IPR028082">
    <property type="entry name" value="Peripla_BP_I"/>
</dbReference>
<keyword evidence="7" id="KW-0406">Ion transport</keyword>
<evidence type="ECO:0000256" key="1">
    <source>
        <dbReference type="ARBA" id="ARBA00004141"/>
    </source>
</evidence>
<evidence type="ECO:0000256" key="4">
    <source>
        <dbReference type="ARBA" id="ARBA00022692"/>
    </source>
</evidence>
<name>A0A7R9IIX3_9NEOP</name>
<dbReference type="FunFam" id="3.40.190.10:FF:000210">
    <property type="entry name" value="Glutamate receptor ionotropic, kainate 1"/>
    <property type="match status" value="1"/>
</dbReference>
<keyword evidence="11" id="KW-0628">Postsynaptic cell membrane</keyword>
<evidence type="ECO:0000259" key="16">
    <source>
        <dbReference type="SMART" id="SM00079"/>
    </source>
</evidence>
<dbReference type="InterPro" id="IPR001320">
    <property type="entry name" value="Iontro_rcpt_C"/>
</dbReference>
<dbReference type="AlphaFoldDB" id="A0A7R9IIX3"/>
<dbReference type="CDD" id="cd06382">
    <property type="entry name" value="PBP1_iGluR_Kainate"/>
    <property type="match status" value="1"/>
</dbReference>
<keyword evidence="10" id="KW-0325">Glycoprotein</keyword>
<keyword evidence="5 15" id="KW-1133">Transmembrane helix</keyword>
<organism evidence="18">
    <name type="scientific">Timema tahoe</name>
    <dbReference type="NCBI Taxonomy" id="61484"/>
    <lineage>
        <taxon>Eukaryota</taxon>
        <taxon>Metazoa</taxon>
        <taxon>Ecdysozoa</taxon>
        <taxon>Arthropoda</taxon>
        <taxon>Hexapoda</taxon>
        <taxon>Insecta</taxon>
        <taxon>Pterygota</taxon>
        <taxon>Neoptera</taxon>
        <taxon>Polyneoptera</taxon>
        <taxon>Phasmatodea</taxon>
        <taxon>Timematodea</taxon>
        <taxon>Timematoidea</taxon>
        <taxon>Timematidae</taxon>
        <taxon>Timema</taxon>
    </lineage>
</organism>
<dbReference type="Gene3D" id="3.40.190.10">
    <property type="entry name" value="Periplasmic binding protein-like II"/>
    <property type="match status" value="1"/>
</dbReference>
<evidence type="ECO:0000256" key="6">
    <source>
        <dbReference type="ARBA" id="ARBA00023018"/>
    </source>
</evidence>
<dbReference type="Pfam" id="PF10613">
    <property type="entry name" value="Lig_chan-Glu_bd"/>
    <property type="match status" value="1"/>
</dbReference>
<evidence type="ECO:0000313" key="18">
    <source>
        <dbReference type="EMBL" id="CAD7459251.1"/>
    </source>
</evidence>
<evidence type="ECO:0000259" key="17">
    <source>
        <dbReference type="SMART" id="SM00918"/>
    </source>
</evidence>
<dbReference type="PANTHER" id="PTHR18966">
    <property type="entry name" value="IONOTROPIC GLUTAMATE RECEPTOR"/>
    <property type="match status" value="1"/>
</dbReference>
<dbReference type="InterPro" id="IPR019594">
    <property type="entry name" value="Glu/Gly-bd"/>
</dbReference>
<accession>A0A7R9IIX3</accession>
<dbReference type="InterPro" id="IPR015683">
    <property type="entry name" value="Ionotropic_Glu_rcpt"/>
</dbReference>
<evidence type="ECO:0000256" key="5">
    <source>
        <dbReference type="ARBA" id="ARBA00022989"/>
    </source>
</evidence>
<keyword evidence="8 15" id="KW-0472">Membrane</keyword>
<gene>
    <name evidence="18" type="ORF">TTEB3V08_LOCUS7215</name>
</gene>
<dbReference type="SUPFAM" id="SSF53822">
    <property type="entry name" value="Periplasmic binding protein-like I"/>
    <property type="match status" value="2"/>
</dbReference>